<feature type="transmembrane region" description="Helical" evidence="1">
    <location>
        <begin position="18"/>
        <end position="39"/>
    </location>
</feature>
<dbReference type="GeneID" id="95376225"/>
<evidence type="ECO:0000256" key="1">
    <source>
        <dbReference type="SAM" id="Phobius"/>
    </source>
</evidence>
<dbReference type="PANTHER" id="PTHR37305:SF1">
    <property type="entry name" value="MEMBRANE PROTEIN"/>
    <property type="match status" value="1"/>
</dbReference>
<feature type="transmembrane region" description="Helical" evidence="1">
    <location>
        <begin position="105"/>
        <end position="132"/>
    </location>
</feature>
<dbReference type="PANTHER" id="PTHR37305">
    <property type="entry name" value="INTEGRAL MEMBRANE PROTEIN-RELATED"/>
    <property type="match status" value="1"/>
</dbReference>
<organism evidence="2 3">
    <name type="scientific">Paenibacillus chitinolyticus</name>
    <dbReference type="NCBI Taxonomy" id="79263"/>
    <lineage>
        <taxon>Bacteria</taxon>
        <taxon>Bacillati</taxon>
        <taxon>Bacillota</taxon>
        <taxon>Bacilli</taxon>
        <taxon>Bacillales</taxon>
        <taxon>Paenibacillaceae</taxon>
        <taxon>Paenibacillus</taxon>
    </lineage>
</organism>
<dbReference type="Pfam" id="PF12730">
    <property type="entry name" value="ABC2_membrane_4"/>
    <property type="match status" value="1"/>
</dbReference>
<dbReference type="RefSeq" id="WP_042225732.1">
    <property type="nucleotide sequence ID" value="NZ_BQWH01000038.1"/>
</dbReference>
<feature type="transmembrane region" description="Helical" evidence="1">
    <location>
        <begin position="59"/>
        <end position="78"/>
    </location>
</feature>
<accession>A0A410WX69</accession>
<reference evidence="2 3" key="1">
    <citation type="submission" date="2018-01" db="EMBL/GenBank/DDBJ databases">
        <title>The whole genome sequencing and assembly of Paenibacillus chitinolyticus KCCM 41400 strain.</title>
        <authorList>
            <person name="Kim J.-Y."/>
            <person name="Park M.-K."/>
            <person name="Lee Y.-J."/>
            <person name="Yi H."/>
            <person name="Bahn Y.-S."/>
            <person name="Kim J.F."/>
            <person name="Lee D.-W."/>
        </authorList>
    </citation>
    <scope>NUCLEOTIDE SEQUENCE [LARGE SCALE GENOMIC DNA]</scope>
    <source>
        <strain evidence="2 3">KCCM 41400</strain>
    </source>
</reference>
<gene>
    <name evidence="2" type="ORF">PC41400_15535</name>
</gene>
<dbReference type="EMBL" id="CP026520">
    <property type="protein sequence ID" value="QAV19015.1"/>
    <property type="molecule type" value="Genomic_DNA"/>
</dbReference>
<name>A0A410WX69_9BACL</name>
<dbReference type="KEGG" id="pchi:PC41400_15535"/>
<keyword evidence="1" id="KW-1133">Transmembrane helix</keyword>
<dbReference type="Proteomes" id="UP000288943">
    <property type="component" value="Chromosome"/>
</dbReference>
<keyword evidence="1" id="KW-0812">Transmembrane</keyword>
<proteinExistence type="predicted"/>
<keyword evidence="1" id="KW-0472">Membrane</keyword>
<dbReference type="AlphaFoldDB" id="A0A410WX69"/>
<evidence type="ECO:0000313" key="3">
    <source>
        <dbReference type="Proteomes" id="UP000288943"/>
    </source>
</evidence>
<sequence length="244" mass="27218">MVNLLYTELLKLKRAKMFLVSVIGAAAAPVLMFIGFLNMKSEKPDTSVTYEISFYNTNMYVLLLSGTLLYGVITAYLFNREYVEDTLKNLLTIPVSRTSLLFSKLLMLLIWIALLTLISWGFTFVFGLIGGFDGLTIDVILYSLGRYLIGAVLLFLLSTPSIFVTFWFKNYVPTIIFTAIATMTNVALVDKKYSALFPWSAVHVVANKAYVPEYPVLYSVLAILAASIAGLAATIIYFNKSDIQ</sequence>
<feature type="transmembrane region" description="Helical" evidence="1">
    <location>
        <begin position="171"/>
        <end position="189"/>
    </location>
</feature>
<protein>
    <submittedName>
        <fullName evidence="2">ABC transporter permease</fullName>
    </submittedName>
</protein>
<evidence type="ECO:0000313" key="2">
    <source>
        <dbReference type="EMBL" id="QAV19015.1"/>
    </source>
</evidence>
<dbReference type="OrthoDB" id="4336274at2"/>
<feature type="transmembrane region" description="Helical" evidence="1">
    <location>
        <begin position="216"/>
        <end position="238"/>
    </location>
</feature>
<feature type="transmembrane region" description="Helical" evidence="1">
    <location>
        <begin position="144"/>
        <end position="164"/>
    </location>
</feature>